<accession>A0A1D1VIC6</accession>
<proteinExistence type="predicted"/>
<feature type="region of interest" description="Disordered" evidence="1">
    <location>
        <begin position="412"/>
        <end position="438"/>
    </location>
</feature>
<dbReference type="AlphaFoldDB" id="A0A1D1VIC6"/>
<feature type="region of interest" description="Disordered" evidence="1">
    <location>
        <begin position="323"/>
        <end position="350"/>
    </location>
</feature>
<evidence type="ECO:0000313" key="2">
    <source>
        <dbReference type="EMBL" id="GAU98663.1"/>
    </source>
</evidence>
<reference evidence="2 3" key="1">
    <citation type="journal article" date="2016" name="Nat. Commun.">
        <title>Extremotolerant tardigrade genome and improved radiotolerance of human cultured cells by tardigrade-unique protein.</title>
        <authorList>
            <person name="Hashimoto T."/>
            <person name="Horikawa D.D."/>
            <person name="Saito Y."/>
            <person name="Kuwahara H."/>
            <person name="Kozuka-Hata H."/>
            <person name="Shin-I T."/>
            <person name="Minakuchi Y."/>
            <person name="Ohishi K."/>
            <person name="Motoyama A."/>
            <person name="Aizu T."/>
            <person name="Enomoto A."/>
            <person name="Kondo K."/>
            <person name="Tanaka S."/>
            <person name="Hara Y."/>
            <person name="Koshikawa S."/>
            <person name="Sagara H."/>
            <person name="Miura T."/>
            <person name="Yokobori S."/>
            <person name="Miyagawa K."/>
            <person name="Suzuki Y."/>
            <person name="Kubo T."/>
            <person name="Oyama M."/>
            <person name="Kohara Y."/>
            <person name="Fujiyama A."/>
            <person name="Arakawa K."/>
            <person name="Katayama T."/>
            <person name="Toyoda A."/>
            <person name="Kunieda T."/>
        </authorList>
    </citation>
    <scope>NUCLEOTIDE SEQUENCE [LARGE SCALE GENOMIC DNA]</scope>
    <source>
        <strain evidence="2 3">YOKOZUNA-1</strain>
    </source>
</reference>
<dbReference type="Proteomes" id="UP000186922">
    <property type="component" value="Unassembled WGS sequence"/>
</dbReference>
<feature type="region of interest" description="Disordered" evidence="1">
    <location>
        <begin position="561"/>
        <end position="667"/>
    </location>
</feature>
<feature type="region of interest" description="Disordered" evidence="1">
    <location>
        <begin position="532"/>
        <end position="551"/>
    </location>
</feature>
<feature type="compositionally biased region" description="Basic and acidic residues" evidence="1">
    <location>
        <begin position="169"/>
        <end position="181"/>
    </location>
</feature>
<dbReference type="OrthoDB" id="10682185at2759"/>
<feature type="compositionally biased region" description="Acidic residues" evidence="1">
    <location>
        <begin position="8"/>
        <end position="19"/>
    </location>
</feature>
<feature type="compositionally biased region" description="Basic and acidic residues" evidence="1">
    <location>
        <begin position="205"/>
        <end position="220"/>
    </location>
</feature>
<feature type="compositionally biased region" description="Polar residues" evidence="1">
    <location>
        <begin position="421"/>
        <end position="430"/>
    </location>
</feature>
<evidence type="ECO:0000256" key="1">
    <source>
        <dbReference type="SAM" id="MobiDB-lite"/>
    </source>
</evidence>
<feature type="compositionally biased region" description="Polar residues" evidence="1">
    <location>
        <begin position="587"/>
        <end position="596"/>
    </location>
</feature>
<feature type="region of interest" description="Disordered" evidence="1">
    <location>
        <begin position="161"/>
        <end position="247"/>
    </location>
</feature>
<keyword evidence="3" id="KW-1185">Reference proteome</keyword>
<comment type="caution">
    <text evidence="2">The sequence shown here is derived from an EMBL/GenBank/DDBJ whole genome shotgun (WGS) entry which is preliminary data.</text>
</comment>
<protein>
    <submittedName>
        <fullName evidence="2">Uncharacterized protein</fullName>
    </submittedName>
</protein>
<gene>
    <name evidence="2" type="primary">RvY_09780-1</name>
    <name evidence="2" type="synonym">RvY_09780.1</name>
    <name evidence="2" type="ORF">RvY_09780</name>
</gene>
<feature type="compositionally biased region" description="Polar residues" evidence="1">
    <location>
        <begin position="328"/>
        <end position="342"/>
    </location>
</feature>
<feature type="compositionally biased region" description="Acidic residues" evidence="1">
    <location>
        <begin position="537"/>
        <end position="551"/>
    </location>
</feature>
<feature type="region of interest" description="Disordered" evidence="1">
    <location>
        <begin position="1"/>
        <end position="52"/>
    </location>
</feature>
<organism evidence="2 3">
    <name type="scientific">Ramazzottius varieornatus</name>
    <name type="common">Water bear</name>
    <name type="synonym">Tardigrade</name>
    <dbReference type="NCBI Taxonomy" id="947166"/>
    <lineage>
        <taxon>Eukaryota</taxon>
        <taxon>Metazoa</taxon>
        <taxon>Ecdysozoa</taxon>
        <taxon>Tardigrada</taxon>
        <taxon>Eutardigrada</taxon>
        <taxon>Parachela</taxon>
        <taxon>Hypsibioidea</taxon>
        <taxon>Ramazzottiidae</taxon>
        <taxon>Ramazzottius</taxon>
    </lineage>
</organism>
<dbReference type="EMBL" id="BDGG01000004">
    <property type="protein sequence ID" value="GAU98663.1"/>
    <property type="molecule type" value="Genomic_DNA"/>
</dbReference>
<evidence type="ECO:0000313" key="3">
    <source>
        <dbReference type="Proteomes" id="UP000186922"/>
    </source>
</evidence>
<sequence>MSKRAFDDLETDDEGEWEQQEYPSTQLPNTAATDYMNGTQAHSVKRRRKTEDAYSQARINGTSGWLSNILDNTSKWDGSTLLSSRPFAGQNSRRRLSASIARRHIDKDETDRGLFNVGKKVLSWAMGKIRLAPPTIDMNTTDNYPAGFSFSCAPPCDRPLSSTSLITDDGSRYDHSRDSRSRSPTPSKAGSTDEEYFTPINSPESDDHFKLPESKEERVPRRSILSPEPKRNSSGAKAKPRVSINRTPQVREIANRQQQAKKPQAIWEHRDLQPEECENFKHRIPGEITPDAEKILYLNDMPPLSSPLSLSNRHLLSDLTAAEPKDSFGSNSKKGDTSSPSGSAGRRPLSEIVLSPRTETANVMMDFAAQDDHVFEAPRPRSRASNRNLSFAQVMSLASAQQAVIETSMEMKQASPEGQKRQVTVSTPSPTKYLPPIPKRQRPSVIEAASVLVSIASKGNTLLSATSLGMALEDSSVGSKKRKLVLPRLMPAQPIKEAVDLSRFRRWPKLDGSTCLPAEVMLRRKSEYTPWLPPMFEDGDEGGIDEELDDDEYQYDVEGEEEYDELNEMADKSAGSTESEDAPSGSADDQSGNSDVTEIHLVEVDENSTDGATLSPPSSQPRKRRFSFDELRQRQLATFIRNISPHKSVNTTDAADVPLEMRDETLP</sequence>
<name>A0A1D1VIC6_RAMVA</name>
<feature type="compositionally biased region" description="Polar residues" evidence="1">
    <location>
        <begin position="21"/>
        <end position="42"/>
    </location>
</feature>